<dbReference type="GO" id="GO:0000976">
    <property type="term" value="F:transcription cis-regulatory region binding"/>
    <property type="evidence" value="ECO:0007669"/>
    <property type="project" value="TreeGrafter"/>
</dbReference>
<dbReference type="InterPro" id="IPR050109">
    <property type="entry name" value="HTH-type_TetR-like_transc_reg"/>
</dbReference>
<dbReference type="InterPro" id="IPR001647">
    <property type="entry name" value="HTH_TetR"/>
</dbReference>
<dbReference type="PANTHER" id="PTHR30055">
    <property type="entry name" value="HTH-TYPE TRANSCRIPTIONAL REGULATOR RUTR"/>
    <property type="match status" value="1"/>
</dbReference>
<reference evidence="7 8" key="1">
    <citation type="submission" date="2016-01" db="EMBL/GenBank/DDBJ databases">
        <title>Amycolatopsis coloradensis genome sequencing and assembly.</title>
        <authorList>
            <person name="Mayilraj S."/>
        </authorList>
    </citation>
    <scope>NUCLEOTIDE SEQUENCE [LARGE SCALE GENOMIC DNA]</scope>
    <source>
        <strain evidence="7 8">DSM 44225</strain>
    </source>
</reference>
<dbReference type="STRING" id="76021.BS329_10675"/>
<dbReference type="RefSeq" id="WP_076158776.1">
    <property type="nucleotide sequence ID" value="NZ_JBEZVB010000079.1"/>
</dbReference>
<dbReference type="PANTHER" id="PTHR30055:SF226">
    <property type="entry name" value="HTH-TYPE TRANSCRIPTIONAL REGULATOR PKSA"/>
    <property type="match status" value="1"/>
</dbReference>
<dbReference type="Pfam" id="PF00440">
    <property type="entry name" value="TetR_N"/>
    <property type="match status" value="1"/>
</dbReference>
<sequence>MPKIVDRAERRREIAGAVLRIVAREGVEAVSVRSVAVEAGVSAGAVQKYFSTKEELFRFALDLTSEFLEQRWNTLDQSGNLLDLLLRLLIEAMPLDEQRRAEVIVINAFTARAAVLPSWAEFLRTGYDELQELTTQYLEKAQSEGHVRDDLAASELADAVLALTDGFANRMLTSADPAALVPSLETSIRTLLTPTPRNSSSSCGSCACKDRD</sequence>
<feature type="domain" description="HTH tetR-type" evidence="6">
    <location>
        <begin position="8"/>
        <end position="68"/>
    </location>
</feature>
<keyword evidence="3 5" id="KW-0238">DNA-binding</keyword>
<keyword evidence="4" id="KW-0804">Transcription</keyword>
<evidence type="ECO:0000313" key="8">
    <source>
        <dbReference type="Proteomes" id="UP000187486"/>
    </source>
</evidence>
<dbReference type="SUPFAM" id="SSF48498">
    <property type="entry name" value="Tetracyclin repressor-like, C-terminal domain"/>
    <property type="match status" value="1"/>
</dbReference>
<feature type="DNA-binding region" description="H-T-H motif" evidence="5">
    <location>
        <begin position="31"/>
        <end position="50"/>
    </location>
</feature>
<keyword evidence="2" id="KW-0805">Transcription regulation</keyword>
<protein>
    <submittedName>
        <fullName evidence="7">TetR family transcriptional regulator</fullName>
    </submittedName>
</protein>
<evidence type="ECO:0000256" key="1">
    <source>
        <dbReference type="ARBA" id="ARBA00022491"/>
    </source>
</evidence>
<dbReference type="Pfam" id="PF13977">
    <property type="entry name" value="TetR_C_6"/>
    <property type="match status" value="1"/>
</dbReference>
<keyword evidence="8" id="KW-1185">Reference proteome</keyword>
<evidence type="ECO:0000256" key="4">
    <source>
        <dbReference type="ARBA" id="ARBA00023163"/>
    </source>
</evidence>
<gene>
    <name evidence="7" type="ORF">BS329_10675</name>
</gene>
<comment type="caution">
    <text evidence="7">The sequence shown here is derived from an EMBL/GenBank/DDBJ whole genome shotgun (WGS) entry which is preliminary data.</text>
</comment>
<dbReference type="AlphaFoldDB" id="A0A1R0KWD0"/>
<evidence type="ECO:0000256" key="2">
    <source>
        <dbReference type="ARBA" id="ARBA00023015"/>
    </source>
</evidence>
<evidence type="ECO:0000313" key="7">
    <source>
        <dbReference type="EMBL" id="OLZ53272.1"/>
    </source>
</evidence>
<name>A0A1R0KWD0_9PSEU</name>
<dbReference type="Gene3D" id="1.10.357.10">
    <property type="entry name" value="Tetracycline Repressor, domain 2"/>
    <property type="match status" value="1"/>
</dbReference>
<dbReference type="GO" id="GO:0003700">
    <property type="term" value="F:DNA-binding transcription factor activity"/>
    <property type="evidence" value="ECO:0007669"/>
    <property type="project" value="TreeGrafter"/>
</dbReference>
<dbReference type="InterPro" id="IPR036271">
    <property type="entry name" value="Tet_transcr_reg_TetR-rel_C_sf"/>
</dbReference>
<dbReference type="SUPFAM" id="SSF46689">
    <property type="entry name" value="Homeodomain-like"/>
    <property type="match status" value="1"/>
</dbReference>
<evidence type="ECO:0000256" key="5">
    <source>
        <dbReference type="PROSITE-ProRule" id="PRU00335"/>
    </source>
</evidence>
<organism evidence="7 8">
    <name type="scientific">Amycolatopsis coloradensis</name>
    <dbReference type="NCBI Taxonomy" id="76021"/>
    <lineage>
        <taxon>Bacteria</taxon>
        <taxon>Bacillati</taxon>
        <taxon>Actinomycetota</taxon>
        <taxon>Actinomycetes</taxon>
        <taxon>Pseudonocardiales</taxon>
        <taxon>Pseudonocardiaceae</taxon>
        <taxon>Amycolatopsis</taxon>
    </lineage>
</organism>
<dbReference type="OrthoDB" id="9816296at2"/>
<keyword evidence="1" id="KW-0678">Repressor</keyword>
<dbReference type="InterPro" id="IPR039538">
    <property type="entry name" value="BetI_C"/>
</dbReference>
<dbReference type="Proteomes" id="UP000187486">
    <property type="component" value="Unassembled WGS sequence"/>
</dbReference>
<evidence type="ECO:0000259" key="6">
    <source>
        <dbReference type="PROSITE" id="PS50977"/>
    </source>
</evidence>
<dbReference type="PRINTS" id="PR00455">
    <property type="entry name" value="HTHTETR"/>
</dbReference>
<evidence type="ECO:0000256" key="3">
    <source>
        <dbReference type="ARBA" id="ARBA00023125"/>
    </source>
</evidence>
<accession>A0A1R0KWD0</accession>
<dbReference type="PROSITE" id="PS50977">
    <property type="entry name" value="HTH_TETR_2"/>
    <property type="match status" value="1"/>
</dbReference>
<dbReference type="InterPro" id="IPR009057">
    <property type="entry name" value="Homeodomain-like_sf"/>
</dbReference>
<dbReference type="EMBL" id="MQUQ01000005">
    <property type="protein sequence ID" value="OLZ53272.1"/>
    <property type="molecule type" value="Genomic_DNA"/>
</dbReference>
<proteinExistence type="predicted"/>